<comment type="caution">
    <text evidence="13">Lacks conserved residue(s) required for the propagation of feature annotation.</text>
</comment>
<feature type="short sequence motif" description="'HIGH' region" evidence="13">
    <location>
        <begin position="34"/>
        <end position="44"/>
    </location>
</feature>
<dbReference type="PANTHER" id="PTHR10890:SF3">
    <property type="entry name" value="CYSTEINE--TRNA LIGASE, CYTOPLASMIC"/>
    <property type="match status" value="1"/>
</dbReference>
<evidence type="ECO:0000256" key="8">
    <source>
        <dbReference type="ARBA" id="ARBA00022741"/>
    </source>
</evidence>
<dbReference type="EC" id="6.1.1.16" evidence="13"/>
<reference evidence="15 16" key="1">
    <citation type="journal article" date="2016" name="Nat. Commun.">
        <title>Thousands of microbial genomes shed light on interconnected biogeochemical processes in an aquifer system.</title>
        <authorList>
            <person name="Anantharaman K."/>
            <person name="Brown C.T."/>
            <person name="Hug L.A."/>
            <person name="Sharon I."/>
            <person name="Castelle C.J."/>
            <person name="Probst A.J."/>
            <person name="Thomas B.C."/>
            <person name="Singh A."/>
            <person name="Wilkins M.J."/>
            <person name="Karaoz U."/>
            <person name="Brodie E.L."/>
            <person name="Williams K.H."/>
            <person name="Hubbard S.S."/>
            <person name="Banfield J.F."/>
        </authorList>
    </citation>
    <scope>NUCLEOTIDE SEQUENCE [LARGE SCALE GENOMIC DNA]</scope>
</reference>
<evidence type="ECO:0000259" key="14">
    <source>
        <dbReference type="SMART" id="SM00840"/>
    </source>
</evidence>
<dbReference type="InterPro" id="IPR024909">
    <property type="entry name" value="Cys-tRNA/MSH_ligase"/>
</dbReference>
<dbReference type="InterPro" id="IPR056411">
    <property type="entry name" value="CysS_C"/>
</dbReference>
<dbReference type="PANTHER" id="PTHR10890">
    <property type="entry name" value="CYSTEINYL-TRNA SYNTHETASE"/>
    <property type="match status" value="1"/>
</dbReference>
<accession>A0A1F8DV55</accession>
<dbReference type="SMART" id="SM00840">
    <property type="entry name" value="DALR_2"/>
    <property type="match status" value="1"/>
</dbReference>
<dbReference type="InterPro" id="IPR014729">
    <property type="entry name" value="Rossmann-like_a/b/a_fold"/>
</dbReference>
<evidence type="ECO:0000256" key="9">
    <source>
        <dbReference type="ARBA" id="ARBA00022833"/>
    </source>
</evidence>
<feature type="binding site" evidence="13">
    <location>
        <position position="276"/>
    </location>
    <ligand>
        <name>ATP</name>
        <dbReference type="ChEBI" id="CHEBI:30616"/>
    </ligand>
</feature>
<proteinExistence type="inferred from homology"/>
<dbReference type="Pfam" id="PF23493">
    <property type="entry name" value="CysS_C"/>
    <property type="match status" value="1"/>
</dbReference>
<keyword evidence="9" id="KW-0862">Zinc</keyword>
<dbReference type="Pfam" id="PF01406">
    <property type="entry name" value="tRNA-synt_1e"/>
    <property type="match status" value="1"/>
</dbReference>
<evidence type="ECO:0000256" key="4">
    <source>
        <dbReference type="ARBA" id="ARBA00011245"/>
    </source>
</evidence>
<evidence type="ECO:0000256" key="7">
    <source>
        <dbReference type="ARBA" id="ARBA00022723"/>
    </source>
</evidence>
<sequence>MVVIYNTLTGKKERMKPPKPGRQKKPLRLFVCGPTVYDYSHLGHARTYLAFDTIVNYLRHREFLVFYLQNITDIDDKIIERAVEERKNPKELAVFFEKTYYQDMKSLGIKSVNKYERASDHIQEIQSQISRLFKKGYAYQTKNGVYFSVKKFKNYGILSRQNLDELRHGWRIEPDLEKKDPLDFALWKFIKPNAKELFWPSPWGDGRPGWHIEDTAIAEAIFGKLQYELHGGAIDLKFPHHESEIAQAEAISGKKPYVKIWLHTGVLLVEEEKMSKSLRNFITIRDFLKRHPVAVMRVAFLRHHYRSPINYNQGFVIQAANALNSILEFLSKLNLIKKNGAVGSMTREKIETAKKEFYAKMDEDFNTPEALAALFKLIGGFQSQIQSLNKKEAILIKNTVVKQLRILGVKPPSSSMPPNIRSLIAARERIRAKREFSRADHLRKKIETLGYMVEDTPMGPVAWKKMVPDYNQ</sequence>
<comment type="caution">
    <text evidence="15">The sequence shown here is derived from an EMBL/GenBank/DDBJ whole genome shotgun (WGS) entry which is preliminary data.</text>
</comment>
<keyword evidence="12 13" id="KW-0030">Aminoacyl-tRNA synthetase</keyword>
<dbReference type="PRINTS" id="PR00983">
    <property type="entry name" value="TRNASYNTHCYS"/>
</dbReference>
<evidence type="ECO:0000256" key="3">
    <source>
        <dbReference type="ARBA" id="ARBA00005594"/>
    </source>
</evidence>
<keyword evidence="6 13" id="KW-0436">Ligase</keyword>
<evidence type="ECO:0000313" key="16">
    <source>
        <dbReference type="Proteomes" id="UP000178946"/>
    </source>
</evidence>
<keyword evidence="10 13" id="KW-0067">ATP-binding</keyword>
<organism evidence="15 16">
    <name type="scientific">Candidatus Wolfebacteria bacterium RIFCSPLOWO2_01_FULL_45_19</name>
    <dbReference type="NCBI Taxonomy" id="1802557"/>
    <lineage>
        <taxon>Bacteria</taxon>
        <taxon>Candidatus Wolfeibacteriota</taxon>
    </lineage>
</organism>
<dbReference type="HAMAP" id="MF_00041">
    <property type="entry name" value="Cys_tRNA_synth"/>
    <property type="match status" value="1"/>
</dbReference>
<dbReference type="GO" id="GO:0046872">
    <property type="term" value="F:metal ion binding"/>
    <property type="evidence" value="ECO:0007669"/>
    <property type="project" value="UniProtKB-KW"/>
</dbReference>
<comment type="subcellular location">
    <subcellularLocation>
        <location evidence="2 13">Cytoplasm</location>
    </subcellularLocation>
</comment>
<keyword evidence="5 13" id="KW-0963">Cytoplasm</keyword>
<dbReference type="GO" id="GO:0004817">
    <property type="term" value="F:cysteine-tRNA ligase activity"/>
    <property type="evidence" value="ECO:0007669"/>
    <property type="project" value="UniProtKB-UniRule"/>
</dbReference>
<dbReference type="GO" id="GO:0006423">
    <property type="term" value="P:cysteinyl-tRNA aminoacylation"/>
    <property type="evidence" value="ECO:0007669"/>
    <property type="project" value="UniProtKB-UniRule"/>
</dbReference>
<evidence type="ECO:0000256" key="5">
    <source>
        <dbReference type="ARBA" id="ARBA00022490"/>
    </source>
</evidence>
<evidence type="ECO:0000313" key="15">
    <source>
        <dbReference type="EMBL" id="OGM91728.1"/>
    </source>
</evidence>
<dbReference type="EMBL" id="MGIR01000001">
    <property type="protein sequence ID" value="OGM91728.1"/>
    <property type="molecule type" value="Genomic_DNA"/>
</dbReference>
<evidence type="ECO:0000256" key="12">
    <source>
        <dbReference type="ARBA" id="ARBA00023146"/>
    </source>
</evidence>
<comment type="catalytic activity">
    <reaction evidence="13">
        <text>tRNA(Cys) + L-cysteine + ATP = L-cysteinyl-tRNA(Cys) + AMP + diphosphate</text>
        <dbReference type="Rhea" id="RHEA:17773"/>
        <dbReference type="Rhea" id="RHEA-COMP:9661"/>
        <dbReference type="Rhea" id="RHEA-COMP:9679"/>
        <dbReference type="ChEBI" id="CHEBI:30616"/>
        <dbReference type="ChEBI" id="CHEBI:33019"/>
        <dbReference type="ChEBI" id="CHEBI:35235"/>
        <dbReference type="ChEBI" id="CHEBI:78442"/>
        <dbReference type="ChEBI" id="CHEBI:78517"/>
        <dbReference type="ChEBI" id="CHEBI:456215"/>
        <dbReference type="EC" id="6.1.1.16"/>
    </reaction>
</comment>
<dbReference type="Gene3D" id="1.20.120.1910">
    <property type="entry name" value="Cysteine-tRNA ligase, C-terminal anti-codon recognition domain"/>
    <property type="match status" value="1"/>
</dbReference>
<keyword evidence="7" id="KW-0479">Metal-binding</keyword>
<feature type="short sequence motif" description="'KMSKS' region" evidence="13">
    <location>
        <begin position="273"/>
        <end position="277"/>
    </location>
</feature>
<dbReference type="InterPro" id="IPR009080">
    <property type="entry name" value="tRNAsynth_Ia_anticodon-bd"/>
</dbReference>
<protein>
    <recommendedName>
        <fullName evidence="13">Cysteine--tRNA ligase</fullName>
        <ecNumber evidence="13">6.1.1.16</ecNumber>
    </recommendedName>
    <alternativeName>
        <fullName evidence="13">Cysteinyl-tRNA synthetase</fullName>
        <shortName evidence="13">CysRS</shortName>
    </alternativeName>
</protein>
<evidence type="ECO:0000256" key="13">
    <source>
        <dbReference type="HAMAP-Rule" id="MF_00041"/>
    </source>
</evidence>
<dbReference type="GO" id="GO:0005524">
    <property type="term" value="F:ATP binding"/>
    <property type="evidence" value="ECO:0007669"/>
    <property type="project" value="UniProtKB-UniRule"/>
</dbReference>
<dbReference type="GO" id="GO:0005737">
    <property type="term" value="C:cytoplasm"/>
    <property type="evidence" value="ECO:0007669"/>
    <property type="project" value="UniProtKB-SubCell"/>
</dbReference>
<evidence type="ECO:0000256" key="10">
    <source>
        <dbReference type="ARBA" id="ARBA00022840"/>
    </source>
</evidence>
<dbReference type="STRING" id="1802557.A3A20_02225"/>
<dbReference type="InterPro" id="IPR015803">
    <property type="entry name" value="Cys-tRNA-ligase"/>
</dbReference>
<name>A0A1F8DV55_9BACT</name>
<dbReference type="NCBIfam" id="TIGR00435">
    <property type="entry name" value="cysS"/>
    <property type="match status" value="1"/>
</dbReference>
<feature type="domain" description="Cysteinyl-tRNA synthetase class Ia DALR" evidence="14">
    <location>
        <begin position="356"/>
        <end position="415"/>
    </location>
</feature>
<dbReference type="CDD" id="cd00672">
    <property type="entry name" value="CysRS_core"/>
    <property type="match status" value="1"/>
</dbReference>
<dbReference type="InterPro" id="IPR015273">
    <property type="entry name" value="Cys-tRNA-synt_Ia_DALR"/>
</dbReference>
<dbReference type="InterPro" id="IPR032678">
    <property type="entry name" value="tRNA-synt_1_cat_dom"/>
</dbReference>
<evidence type="ECO:0000256" key="1">
    <source>
        <dbReference type="ARBA" id="ARBA00001947"/>
    </source>
</evidence>
<comment type="similarity">
    <text evidence="3 13">Belongs to the class-I aminoacyl-tRNA synthetase family.</text>
</comment>
<dbReference type="Gene3D" id="3.40.50.620">
    <property type="entry name" value="HUPs"/>
    <property type="match status" value="1"/>
</dbReference>
<dbReference type="SUPFAM" id="SSF52374">
    <property type="entry name" value="Nucleotidylyl transferase"/>
    <property type="match status" value="1"/>
</dbReference>
<evidence type="ECO:0000256" key="11">
    <source>
        <dbReference type="ARBA" id="ARBA00022917"/>
    </source>
</evidence>
<comment type="cofactor">
    <cofactor evidence="1">
        <name>Zn(2+)</name>
        <dbReference type="ChEBI" id="CHEBI:29105"/>
    </cofactor>
</comment>
<dbReference type="AlphaFoldDB" id="A0A1F8DV55"/>
<dbReference type="Pfam" id="PF09190">
    <property type="entry name" value="DALR_2"/>
    <property type="match status" value="1"/>
</dbReference>
<keyword evidence="11 13" id="KW-0648">Protein biosynthesis</keyword>
<evidence type="ECO:0000256" key="6">
    <source>
        <dbReference type="ARBA" id="ARBA00022598"/>
    </source>
</evidence>
<dbReference type="SUPFAM" id="SSF47323">
    <property type="entry name" value="Anticodon-binding domain of a subclass of class I aminoacyl-tRNA synthetases"/>
    <property type="match status" value="1"/>
</dbReference>
<keyword evidence="8 13" id="KW-0547">Nucleotide-binding</keyword>
<gene>
    <name evidence="13" type="primary">cysS</name>
    <name evidence="15" type="ORF">A3A20_02225</name>
</gene>
<comment type="subunit">
    <text evidence="4 13">Monomer.</text>
</comment>
<dbReference type="Proteomes" id="UP000178946">
    <property type="component" value="Unassembled WGS sequence"/>
</dbReference>
<evidence type="ECO:0000256" key="2">
    <source>
        <dbReference type="ARBA" id="ARBA00004496"/>
    </source>
</evidence>